<evidence type="ECO:0000256" key="7">
    <source>
        <dbReference type="ARBA" id="ARBA00023180"/>
    </source>
</evidence>
<keyword evidence="12" id="KW-1185">Reference proteome</keyword>
<dbReference type="InterPro" id="IPR057434">
    <property type="entry name" value="LMF1/2_N"/>
</dbReference>
<evidence type="ECO:0000256" key="4">
    <source>
        <dbReference type="ARBA" id="ARBA00022824"/>
    </source>
</evidence>
<dbReference type="InterPro" id="IPR057433">
    <property type="entry name" value="LMF1/2_C"/>
</dbReference>
<feature type="transmembrane region" description="Helical" evidence="8">
    <location>
        <begin position="6"/>
        <end position="24"/>
    </location>
</feature>
<evidence type="ECO:0000259" key="10">
    <source>
        <dbReference type="Pfam" id="PF25179"/>
    </source>
</evidence>
<feature type="transmembrane region" description="Helical" evidence="8">
    <location>
        <begin position="96"/>
        <end position="121"/>
    </location>
</feature>
<name>A0A8S3QCE1_MYTED</name>
<dbReference type="OrthoDB" id="434126at2759"/>
<dbReference type="Pfam" id="PF06762">
    <property type="entry name" value="LMF1"/>
    <property type="match status" value="1"/>
</dbReference>
<dbReference type="GO" id="GO:0051604">
    <property type="term" value="P:protein maturation"/>
    <property type="evidence" value="ECO:0007669"/>
    <property type="project" value="InterPro"/>
</dbReference>
<comment type="caution">
    <text evidence="11">The sequence shown here is derived from an EMBL/GenBank/DDBJ whole genome shotgun (WGS) entry which is preliminary data.</text>
</comment>
<dbReference type="EMBL" id="CAJPWZ010000476">
    <property type="protein sequence ID" value="CAG2194330.1"/>
    <property type="molecule type" value="Genomic_DNA"/>
</dbReference>
<feature type="domain" description="Lipase maturation factor 1/2 C-terminal" evidence="10">
    <location>
        <begin position="182"/>
        <end position="320"/>
    </location>
</feature>
<protein>
    <recommendedName>
        <fullName evidence="8">Lipase maturation factor</fullName>
    </recommendedName>
</protein>
<evidence type="ECO:0000313" key="12">
    <source>
        <dbReference type="Proteomes" id="UP000683360"/>
    </source>
</evidence>
<dbReference type="InterPro" id="IPR009613">
    <property type="entry name" value="LMF"/>
</dbReference>
<evidence type="ECO:0000313" key="11">
    <source>
        <dbReference type="EMBL" id="CAG2194330.1"/>
    </source>
</evidence>
<evidence type="ECO:0000256" key="5">
    <source>
        <dbReference type="ARBA" id="ARBA00022989"/>
    </source>
</evidence>
<evidence type="ECO:0000256" key="2">
    <source>
        <dbReference type="ARBA" id="ARBA00005512"/>
    </source>
</evidence>
<accession>A0A8S3QCE1</accession>
<dbReference type="Proteomes" id="UP000683360">
    <property type="component" value="Unassembled WGS sequence"/>
</dbReference>
<comment type="similarity">
    <text evidence="2 8">Belongs to the lipase maturation factor family.</text>
</comment>
<evidence type="ECO:0000256" key="1">
    <source>
        <dbReference type="ARBA" id="ARBA00004477"/>
    </source>
</evidence>
<feature type="domain" description="Lipase maturation factor 1/2 N-terminal" evidence="9">
    <location>
        <begin position="1"/>
        <end position="32"/>
    </location>
</feature>
<evidence type="ECO:0000256" key="6">
    <source>
        <dbReference type="ARBA" id="ARBA00023136"/>
    </source>
</evidence>
<comment type="subcellular location">
    <subcellularLocation>
        <location evidence="1 8">Endoplasmic reticulum membrane</location>
        <topology evidence="1 8">Multi-pass membrane protein</topology>
    </subcellularLocation>
</comment>
<keyword evidence="3 8" id="KW-0812">Transmembrane</keyword>
<feature type="transmembrane region" description="Helical" evidence="8">
    <location>
        <begin position="133"/>
        <end position="154"/>
    </location>
</feature>
<keyword evidence="7" id="KW-0325">Glycoprotein</keyword>
<proteinExistence type="inferred from homology"/>
<keyword evidence="4 8" id="KW-0256">Endoplasmic reticulum</keyword>
<dbReference type="Pfam" id="PF25179">
    <property type="entry name" value="LMF1_C"/>
    <property type="match status" value="1"/>
</dbReference>
<organism evidence="11 12">
    <name type="scientific">Mytilus edulis</name>
    <name type="common">Blue mussel</name>
    <dbReference type="NCBI Taxonomy" id="6550"/>
    <lineage>
        <taxon>Eukaryota</taxon>
        <taxon>Metazoa</taxon>
        <taxon>Spiralia</taxon>
        <taxon>Lophotrochozoa</taxon>
        <taxon>Mollusca</taxon>
        <taxon>Bivalvia</taxon>
        <taxon>Autobranchia</taxon>
        <taxon>Pteriomorphia</taxon>
        <taxon>Mytilida</taxon>
        <taxon>Mytiloidea</taxon>
        <taxon>Mytilidae</taxon>
        <taxon>Mytilinae</taxon>
        <taxon>Mytilus</taxon>
    </lineage>
</organism>
<dbReference type="PANTHER" id="PTHR14463">
    <property type="entry name" value="LIPASE MATURATION FACTOR"/>
    <property type="match status" value="1"/>
</dbReference>
<evidence type="ECO:0000256" key="8">
    <source>
        <dbReference type="RuleBase" id="RU361229"/>
    </source>
</evidence>
<sequence>MLQILIILTGNYNFFNLLTIVLCIPLLDDQTFGKKGRKRTRSTGLLSNIFEIVTVCYIGYQTWKLFSLQVVTSPSFSIKSEIAFSSKEFDHWLEQIVPWTIVIGCVSLGYEVLLSVLRCFITDSSIVWKVWSAVLCLVFGVLAVAMFCLSLVPFTTGIHRPSQKLLPTDITRMHEKTKEFHIASSYGLFRRMTGVGGRPEVIVEGSNSMQTGWKEYEFLYKPGNLSRKLPIVAPHQPRLDWQMWFAALGNYQHNPWFVTMVYRLLTGQEEVLELIANNPFPDAPPKYIRAKLYHYHYTSSSQTRSPKNWWTRKEKSEYLPTLSKDTSSLMDIIKHYKVVSSYTDKDTSSLLDIIKHYKVVSSSTEKENEVTRIISEDGIQREKENQETRIMSEVGIQREKENQETRSMSEVGIQKEKENEVTRIISEVGIQGEKENQVTRIISEVGIQSEKENEVTRILSEVGIQKEKENEVTRIISEVGIQGEKRKPSD</sequence>
<keyword evidence="5 8" id="KW-1133">Transmembrane helix</keyword>
<dbReference type="GO" id="GO:0005789">
    <property type="term" value="C:endoplasmic reticulum membrane"/>
    <property type="evidence" value="ECO:0007669"/>
    <property type="project" value="UniProtKB-SubCell"/>
</dbReference>
<comment type="caution">
    <text evidence="8">Lacks conserved residue(s) required for the propagation of feature annotation.</text>
</comment>
<reference evidence="11" key="1">
    <citation type="submission" date="2021-03" db="EMBL/GenBank/DDBJ databases">
        <authorList>
            <person name="Bekaert M."/>
        </authorList>
    </citation>
    <scope>NUCLEOTIDE SEQUENCE</scope>
</reference>
<evidence type="ECO:0000256" key="3">
    <source>
        <dbReference type="ARBA" id="ARBA00022692"/>
    </source>
</evidence>
<feature type="transmembrane region" description="Helical" evidence="8">
    <location>
        <begin position="45"/>
        <end position="63"/>
    </location>
</feature>
<evidence type="ECO:0000259" key="9">
    <source>
        <dbReference type="Pfam" id="PF06762"/>
    </source>
</evidence>
<comment type="function">
    <text evidence="8">Involved in the maturation of specific proteins in the endoplasmic reticulum.</text>
</comment>
<dbReference type="PANTHER" id="PTHR14463:SF5">
    <property type="entry name" value="LIPASE MATURATION FACTOR 2"/>
    <property type="match status" value="1"/>
</dbReference>
<gene>
    <name evidence="11" type="ORF">MEDL_9336</name>
</gene>
<keyword evidence="6 8" id="KW-0472">Membrane</keyword>
<dbReference type="AlphaFoldDB" id="A0A8S3QCE1"/>